<evidence type="ECO:0000313" key="4">
    <source>
        <dbReference type="EMBL" id="KIY51218.1"/>
    </source>
</evidence>
<dbReference type="GO" id="GO:0008537">
    <property type="term" value="C:proteasome activator complex"/>
    <property type="evidence" value="ECO:0007669"/>
    <property type="project" value="InterPro"/>
</dbReference>
<keyword evidence="5" id="KW-1185">Reference proteome</keyword>
<dbReference type="Gene3D" id="1.20.120.180">
    <property type="entry name" value="Proteasome activator pa28, C-terminal domain"/>
    <property type="match status" value="1"/>
</dbReference>
<dbReference type="InterPro" id="IPR036252">
    <property type="entry name" value="Proteasome_activ_sf"/>
</dbReference>
<name>A0A0D7AKB3_9AGAR</name>
<feature type="domain" description="Proteasome activator PA28 C-terminal" evidence="3">
    <location>
        <begin position="80"/>
        <end position="206"/>
    </location>
</feature>
<dbReference type="GO" id="GO:0005654">
    <property type="term" value="C:nucleoplasm"/>
    <property type="evidence" value="ECO:0007669"/>
    <property type="project" value="TreeGrafter"/>
</dbReference>
<evidence type="ECO:0000256" key="2">
    <source>
        <dbReference type="ARBA" id="ARBA00022942"/>
    </source>
</evidence>
<accession>A0A0D7AKB3</accession>
<gene>
    <name evidence="4" type="ORF">FISHEDRAFT_64261</name>
</gene>
<dbReference type="OrthoDB" id="6591885at2759"/>
<sequence length="210" mass="23908">MDAKVEAKIKVTSTGEDIVFRVFPTKELLFSTSSPNSPFHPSSLKKTDCRIHPSQSDDGLVHLGKKRHGRVLSQPNSKVCHDILKRECDEFSVLVDKVKLWVTLTMPNGDNFGKCTVLGELDRAHQSAFNIRDTARQDYLARAKICSKILKYPNIDDYHLSLEEHDERQQYLAREQLTDLRGLYAVITDLIQKNISKIRKPKANNSVGLY</sequence>
<dbReference type="Proteomes" id="UP000054144">
    <property type="component" value="Unassembled WGS sequence"/>
</dbReference>
<keyword evidence="2 4" id="KW-0647">Proteasome</keyword>
<protein>
    <submittedName>
        <fullName evidence="4">Proteasome activator pa28, REG alpha/beta subunit</fullName>
    </submittedName>
</protein>
<comment type="similarity">
    <text evidence="1">Belongs to the PA28 family.</text>
</comment>
<dbReference type="EMBL" id="KN881666">
    <property type="protein sequence ID" value="KIY51218.1"/>
    <property type="molecule type" value="Genomic_DNA"/>
</dbReference>
<evidence type="ECO:0000313" key="5">
    <source>
        <dbReference type="Proteomes" id="UP000054144"/>
    </source>
</evidence>
<dbReference type="GO" id="GO:0061133">
    <property type="term" value="F:endopeptidase activator activity"/>
    <property type="evidence" value="ECO:0007669"/>
    <property type="project" value="TreeGrafter"/>
</dbReference>
<reference evidence="4 5" key="1">
    <citation type="journal article" date="2015" name="Fungal Genet. Biol.">
        <title>Evolution of novel wood decay mechanisms in Agaricales revealed by the genome sequences of Fistulina hepatica and Cylindrobasidium torrendii.</title>
        <authorList>
            <person name="Floudas D."/>
            <person name="Held B.W."/>
            <person name="Riley R."/>
            <person name="Nagy L.G."/>
            <person name="Koehler G."/>
            <person name="Ransdell A.S."/>
            <person name="Younus H."/>
            <person name="Chow J."/>
            <person name="Chiniquy J."/>
            <person name="Lipzen A."/>
            <person name="Tritt A."/>
            <person name="Sun H."/>
            <person name="Haridas S."/>
            <person name="LaButti K."/>
            <person name="Ohm R.A."/>
            <person name="Kues U."/>
            <person name="Blanchette R.A."/>
            <person name="Grigoriev I.V."/>
            <person name="Minto R.E."/>
            <person name="Hibbett D.S."/>
        </authorList>
    </citation>
    <scope>NUCLEOTIDE SEQUENCE [LARGE SCALE GENOMIC DNA]</scope>
    <source>
        <strain evidence="4 5">ATCC 64428</strain>
    </source>
</reference>
<dbReference type="PANTHER" id="PTHR10660">
    <property type="entry name" value="PROTEASOME REGULATOR PA28"/>
    <property type="match status" value="1"/>
</dbReference>
<dbReference type="SUPFAM" id="SSF47216">
    <property type="entry name" value="Proteasome activator"/>
    <property type="match status" value="1"/>
</dbReference>
<dbReference type="PANTHER" id="PTHR10660:SF2">
    <property type="entry name" value="LD45860P"/>
    <property type="match status" value="1"/>
</dbReference>
<organism evidence="4 5">
    <name type="scientific">Fistulina hepatica ATCC 64428</name>
    <dbReference type="NCBI Taxonomy" id="1128425"/>
    <lineage>
        <taxon>Eukaryota</taxon>
        <taxon>Fungi</taxon>
        <taxon>Dikarya</taxon>
        <taxon>Basidiomycota</taxon>
        <taxon>Agaricomycotina</taxon>
        <taxon>Agaricomycetes</taxon>
        <taxon>Agaricomycetidae</taxon>
        <taxon>Agaricales</taxon>
        <taxon>Fistulinaceae</taxon>
        <taxon>Fistulina</taxon>
    </lineage>
</organism>
<evidence type="ECO:0000259" key="3">
    <source>
        <dbReference type="Pfam" id="PF02252"/>
    </source>
</evidence>
<dbReference type="GO" id="GO:0061136">
    <property type="term" value="P:regulation of proteasomal protein catabolic process"/>
    <property type="evidence" value="ECO:0007669"/>
    <property type="project" value="TreeGrafter"/>
</dbReference>
<dbReference type="AlphaFoldDB" id="A0A0D7AKB3"/>
<dbReference type="GO" id="GO:0005737">
    <property type="term" value="C:cytoplasm"/>
    <property type="evidence" value="ECO:0007669"/>
    <property type="project" value="TreeGrafter"/>
</dbReference>
<dbReference type="InterPro" id="IPR009077">
    <property type="entry name" value="Proteasome_activ_PA28"/>
</dbReference>
<dbReference type="InterPro" id="IPR036997">
    <property type="entry name" value="PA28_C_sf"/>
</dbReference>
<proteinExistence type="inferred from homology"/>
<dbReference type="GO" id="GO:2000045">
    <property type="term" value="P:regulation of G1/S transition of mitotic cell cycle"/>
    <property type="evidence" value="ECO:0007669"/>
    <property type="project" value="TreeGrafter"/>
</dbReference>
<evidence type="ECO:0000256" key="1">
    <source>
        <dbReference type="ARBA" id="ARBA00005883"/>
    </source>
</evidence>
<dbReference type="Pfam" id="PF02252">
    <property type="entry name" value="PA28_C"/>
    <property type="match status" value="1"/>
</dbReference>
<dbReference type="InterPro" id="IPR003186">
    <property type="entry name" value="PA28_C"/>
</dbReference>